<feature type="transmembrane region" description="Helical" evidence="10">
    <location>
        <begin position="429"/>
        <end position="448"/>
    </location>
</feature>
<dbReference type="PANTHER" id="PTHR13117">
    <property type="entry name" value="ENDOPLASMIC RETICULUM MULTISPAN TRANSMEMBRANE PROTEIN-RELATED"/>
    <property type="match status" value="1"/>
</dbReference>
<keyword evidence="5 10" id="KW-0256">Endoplasmic reticulum</keyword>
<evidence type="ECO:0000313" key="12">
    <source>
        <dbReference type="Proteomes" id="UP000283269"/>
    </source>
</evidence>
<dbReference type="GO" id="GO:0006488">
    <property type="term" value="P:dolichol-linked oligosaccharide biosynthetic process"/>
    <property type="evidence" value="ECO:0007669"/>
    <property type="project" value="InterPro"/>
</dbReference>
<feature type="transmembrane region" description="Helical" evidence="10">
    <location>
        <begin position="499"/>
        <end position="518"/>
    </location>
</feature>
<comment type="subcellular location">
    <subcellularLocation>
        <location evidence="1 10">Endoplasmic reticulum membrane</location>
        <topology evidence="1 10">Multi-pass membrane protein</topology>
    </subcellularLocation>
</comment>
<evidence type="ECO:0000256" key="6">
    <source>
        <dbReference type="ARBA" id="ARBA00022989"/>
    </source>
</evidence>
<evidence type="ECO:0000256" key="1">
    <source>
        <dbReference type="ARBA" id="ARBA00004477"/>
    </source>
</evidence>
<dbReference type="AlphaFoldDB" id="A0A409XHN5"/>
<dbReference type="PANTHER" id="PTHR13117:SF5">
    <property type="entry name" value="PROTEIN RFT1 HOMOLOG"/>
    <property type="match status" value="1"/>
</dbReference>
<dbReference type="Pfam" id="PF04506">
    <property type="entry name" value="Rft-1"/>
    <property type="match status" value="1"/>
</dbReference>
<feature type="transmembrane region" description="Helical" evidence="10">
    <location>
        <begin position="538"/>
        <end position="562"/>
    </location>
</feature>
<dbReference type="Proteomes" id="UP000283269">
    <property type="component" value="Unassembled WGS sequence"/>
</dbReference>
<evidence type="ECO:0000256" key="3">
    <source>
        <dbReference type="ARBA" id="ARBA00010288"/>
    </source>
</evidence>
<name>A0A409XHN5_PSICY</name>
<protein>
    <recommendedName>
        <fullName evidence="8 10">Man(5)GlcNAc(2)-PP-dolichol translocation protein RFT1</fullName>
    </recommendedName>
</protein>
<keyword evidence="12" id="KW-1185">Reference proteome</keyword>
<evidence type="ECO:0000256" key="9">
    <source>
        <dbReference type="ARBA" id="ARBA00045912"/>
    </source>
</evidence>
<comment type="caution">
    <text evidence="11">The sequence shown here is derived from an EMBL/GenBank/DDBJ whole genome shotgun (WGS) entry which is preliminary data.</text>
</comment>
<accession>A0A409XHN5</accession>
<dbReference type="STRING" id="93625.A0A409XHN5"/>
<evidence type="ECO:0000256" key="7">
    <source>
        <dbReference type="ARBA" id="ARBA00023136"/>
    </source>
</evidence>
<dbReference type="InterPro" id="IPR007594">
    <property type="entry name" value="RFT1"/>
</dbReference>
<keyword evidence="7 10" id="KW-0472">Membrane</keyword>
<evidence type="ECO:0000256" key="8">
    <source>
        <dbReference type="ARBA" id="ARBA00044793"/>
    </source>
</evidence>
<dbReference type="EMBL" id="NHYD01001659">
    <property type="protein sequence ID" value="PPQ90267.1"/>
    <property type="molecule type" value="Genomic_DNA"/>
</dbReference>
<keyword evidence="6 10" id="KW-1133">Transmembrane helix</keyword>
<dbReference type="GO" id="GO:0005789">
    <property type="term" value="C:endoplasmic reticulum membrane"/>
    <property type="evidence" value="ECO:0007669"/>
    <property type="project" value="UniProtKB-SubCell"/>
</dbReference>
<feature type="transmembrane region" description="Helical" evidence="10">
    <location>
        <begin position="397"/>
        <end position="417"/>
    </location>
</feature>
<feature type="transmembrane region" description="Helical" evidence="10">
    <location>
        <begin position="354"/>
        <end position="377"/>
    </location>
</feature>
<organism evidence="11 12">
    <name type="scientific">Psilocybe cyanescens</name>
    <dbReference type="NCBI Taxonomy" id="93625"/>
    <lineage>
        <taxon>Eukaryota</taxon>
        <taxon>Fungi</taxon>
        <taxon>Dikarya</taxon>
        <taxon>Basidiomycota</taxon>
        <taxon>Agaricomycotina</taxon>
        <taxon>Agaricomycetes</taxon>
        <taxon>Agaricomycetidae</taxon>
        <taxon>Agaricales</taxon>
        <taxon>Agaricineae</taxon>
        <taxon>Strophariaceae</taxon>
        <taxon>Psilocybe</taxon>
    </lineage>
</organism>
<keyword evidence="10" id="KW-0813">Transport</keyword>
<evidence type="ECO:0000256" key="5">
    <source>
        <dbReference type="ARBA" id="ARBA00022824"/>
    </source>
</evidence>
<feature type="transmembrane region" description="Helical" evidence="10">
    <location>
        <begin position="164"/>
        <end position="182"/>
    </location>
</feature>
<proteinExistence type="inferred from homology"/>
<sequence length="579" mass="63020">MSTSSPPVGRLLKSSMASASSLMALQLLSRGFTFALNQALFRLASPSAFGAAAIQFELILSTILFLSREGVRNALLRDGGVNTAHPDATAKRMNLAFLPIAAGIPLALCTAFLYTYYAGQEIRQQPHFEATIILYAISAVVELLSEPFYNVAMGELKTGVRVRAEGLGITAKSITTFLVLFYDSTRGNNGSLALLAFAFGQLVYGLVMLATYTLYLGTSYMAPKHPASFSSRNSSLLSYIDQETLHLSFTMTLQSLVKHFLTEGDKMVLSWFSPLQDQGGYAIAVNYGPLIPVINLFDGSLIARIIFQPIEESLRVFFSRTLGGVGSANAKTKPNNSEEQYASLVQSASTLRSLLSIQVSMSAILVVFGSAYMSILLPLLLPSQYLTTSAPNVLAAWVWYIPVLAVNGGLEAFLSSVATPKDLNGQSRWMIAFSIIYIISAIFLYRSGFGDSSLVYANIINLSVRILYSLHFITNFFSKSIASASASVTGPPLFNWKDALPSWNLYTALALSSLFIYLSDRRFKASATIAAHPGKLAIFNPSVLIHVAIGTFLGLVCLFTWWRSSGRHLNVSFARKKVD</sequence>
<evidence type="ECO:0000256" key="2">
    <source>
        <dbReference type="ARBA" id="ARBA00004922"/>
    </source>
</evidence>
<comment type="similarity">
    <text evidence="3 10">Belongs to the RFT1 family.</text>
</comment>
<dbReference type="OrthoDB" id="9979195at2759"/>
<reference evidence="11 12" key="1">
    <citation type="journal article" date="2018" name="Evol. Lett.">
        <title>Horizontal gene cluster transfer increased hallucinogenic mushroom diversity.</title>
        <authorList>
            <person name="Reynolds H.T."/>
            <person name="Vijayakumar V."/>
            <person name="Gluck-Thaler E."/>
            <person name="Korotkin H.B."/>
            <person name="Matheny P.B."/>
            <person name="Slot J.C."/>
        </authorList>
    </citation>
    <scope>NUCLEOTIDE SEQUENCE [LARGE SCALE GENOMIC DNA]</scope>
    <source>
        <strain evidence="11 12">2631</strain>
    </source>
</reference>
<feature type="transmembrane region" description="Helical" evidence="10">
    <location>
        <begin position="45"/>
        <end position="67"/>
    </location>
</feature>
<feature type="transmembrane region" description="Helical" evidence="10">
    <location>
        <begin position="132"/>
        <end position="152"/>
    </location>
</feature>
<keyword evidence="4 10" id="KW-0812">Transmembrane</keyword>
<feature type="transmembrane region" description="Helical" evidence="10">
    <location>
        <begin position="95"/>
        <end position="117"/>
    </location>
</feature>
<comment type="function">
    <text evidence="9 10">Intramembrane glycolipid transporter that operates in the biosynthetic pathway of dolichol-linked oligosaccharides, the glycan precursors employed in protein asparagine (N)-glycosylation. The sequential addition of sugars to dolichol pyrophosphate produces dolichol-linked oligosaccharides containing fourteen sugars, including two GlcNAcs, nine mannoses and three glucoses. Once assembled, the oligosaccharide is transferred from the lipid to nascent proteins by oligosaccharyltransferases. The assembly of dolichol-linked oligosaccharides begins on the cytosolic side of the endoplasmic reticulum membrane and finishes in its lumen. RFT1 could mediate the translocation of the cytosolically oriented intermediate DolPP-GlcNAc2Man5, produced by ALG11, into the ER lumen where dolichol-linked oligosaccharides assembly continues. However, the intramembrane lipid transporter activity could not be confirmed in vitro.</text>
</comment>
<comment type="pathway">
    <text evidence="2">Protein modification; protein glycosylation.</text>
</comment>
<feature type="transmembrane region" description="Helical" evidence="10">
    <location>
        <begin position="194"/>
        <end position="215"/>
    </location>
</feature>
<dbReference type="FunCoup" id="A0A409XHN5">
    <property type="interactions" value="321"/>
</dbReference>
<evidence type="ECO:0000256" key="4">
    <source>
        <dbReference type="ARBA" id="ARBA00022692"/>
    </source>
</evidence>
<evidence type="ECO:0000313" key="11">
    <source>
        <dbReference type="EMBL" id="PPQ90267.1"/>
    </source>
</evidence>
<gene>
    <name evidence="11" type="ORF">CVT25_013091</name>
</gene>
<evidence type="ECO:0000256" key="10">
    <source>
        <dbReference type="RuleBase" id="RU365067"/>
    </source>
</evidence>
<dbReference type="InParanoid" id="A0A409XHN5"/>
<dbReference type="GO" id="GO:0034203">
    <property type="term" value="P:glycolipid translocation"/>
    <property type="evidence" value="ECO:0007669"/>
    <property type="project" value="TreeGrafter"/>
</dbReference>